<accession>A0ABU3SUD0</accession>
<name>A0ABU3SUD0_9ALTE</name>
<dbReference type="Proteomes" id="UP001247805">
    <property type="component" value="Unassembled WGS sequence"/>
</dbReference>
<keyword evidence="2" id="KW-0012">Acyltransferase</keyword>
<protein>
    <submittedName>
        <fullName evidence="4">GNAT family N-acetyltransferase</fullName>
    </submittedName>
</protein>
<dbReference type="CDD" id="cd04301">
    <property type="entry name" value="NAT_SF"/>
    <property type="match status" value="1"/>
</dbReference>
<feature type="domain" description="N-acetyltransferase" evidence="3">
    <location>
        <begin position="10"/>
        <end position="166"/>
    </location>
</feature>
<evidence type="ECO:0000256" key="2">
    <source>
        <dbReference type="ARBA" id="ARBA00023315"/>
    </source>
</evidence>
<evidence type="ECO:0000313" key="4">
    <source>
        <dbReference type="EMBL" id="MDU0353598.1"/>
    </source>
</evidence>
<dbReference type="SUPFAM" id="SSF55729">
    <property type="entry name" value="Acyl-CoA N-acyltransferases (Nat)"/>
    <property type="match status" value="1"/>
</dbReference>
<dbReference type="InterPro" id="IPR000182">
    <property type="entry name" value="GNAT_dom"/>
</dbReference>
<dbReference type="InterPro" id="IPR016181">
    <property type="entry name" value="Acyl_CoA_acyltransferase"/>
</dbReference>
<gene>
    <name evidence="4" type="ORF">RS130_06360</name>
</gene>
<dbReference type="EMBL" id="JAWDIO010000002">
    <property type="protein sequence ID" value="MDU0353598.1"/>
    <property type="molecule type" value="Genomic_DNA"/>
</dbReference>
<proteinExistence type="predicted"/>
<dbReference type="PROSITE" id="PS51186">
    <property type="entry name" value="GNAT"/>
    <property type="match status" value="1"/>
</dbReference>
<organism evidence="4 5">
    <name type="scientific">Paraglaciecola aquimarina</name>
    <dbReference type="NCBI Taxonomy" id="1235557"/>
    <lineage>
        <taxon>Bacteria</taxon>
        <taxon>Pseudomonadati</taxon>
        <taxon>Pseudomonadota</taxon>
        <taxon>Gammaproteobacteria</taxon>
        <taxon>Alteromonadales</taxon>
        <taxon>Alteromonadaceae</taxon>
        <taxon>Paraglaciecola</taxon>
    </lineage>
</organism>
<dbReference type="Pfam" id="PF00583">
    <property type="entry name" value="Acetyltransf_1"/>
    <property type="match status" value="1"/>
</dbReference>
<evidence type="ECO:0000313" key="5">
    <source>
        <dbReference type="Proteomes" id="UP001247805"/>
    </source>
</evidence>
<keyword evidence="5" id="KW-1185">Reference proteome</keyword>
<dbReference type="RefSeq" id="WP_316025256.1">
    <property type="nucleotide sequence ID" value="NZ_JAWDIO010000002.1"/>
</dbReference>
<dbReference type="PANTHER" id="PTHR43420">
    <property type="entry name" value="ACETYLTRANSFERASE"/>
    <property type="match status" value="1"/>
</dbReference>
<dbReference type="InterPro" id="IPR050680">
    <property type="entry name" value="YpeA/RimI_acetyltransf"/>
</dbReference>
<dbReference type="Gene3D" id="3.40.630.30">
    <property type="match status" value="1"/>
</dbReference>
<reference evidence="4 5" key="1">
    <citation type="submission" date="2023-10" db="EMBL/GenBank/DDBJ databases">
        <title>Glaciecola aquimarina strain GGW-M5 nov., isolated from a coastal seawater.</title>
        <authorList>
            <person name="Bayburt H."/>
            <person name="Kim J.M."/>
            <person name="Choi B.J."/>
            <person name="Jeon C.O."/>
        </authorList>
    </citation>
    <scope>NUCLEOTIDE SEQUENCE [LARGE SCALE GENOMIC DNA]</scope>
    <source>
        <strain evidence="4 5">KCTC 32108</strain>
    </source>
</reference>
<evidence type="ECO:0000256" key="1">
    <source>
        <dbReference type="ARBA" id="ARBA00022679"/>
    </source>
</evidence>
<keyword evidence="1" id="KW-0808">Transferase</keyword>
<evidence type="ECO:0000259" key="3">
    <source>
        <dbReference type="PROSITE" id="PS51186"/>
    </source>
</evidence>
<sequence length="166" mass="18729">MGNSVKTIQGKVRLVSACTEQLVVVKGWFNSYAEIHTWGGPELTYPITDQDFVTLLQATHLHSYVLLDENATLLAFGQHYLRIGRHHLGRLVVNPAYRGKGLGKMLVRQLLDKAYTQQVAEHGSLFVFTSNKAAYDCYQKLGFVEYPYPDGVPGNMPNCIYMIRAY</sequence>
<comment type="caution">
    <text evidence="4">The sequence shown here is derived from an EMBL/GenBank/DDBJ whole genome shotgun (WGS) entry which is preliminary data.</text>
</comment>